<organism evidence="2 3">
    <name type="scientific">Dyella acidisoli</name>
    <dbReference type="NCBI Taxonomy" id="1867834"/>
    <lineage>
        <taxon>Bacteria</taxon>
        <taxon>Pseudomonadati</taxon>
        <taxon>Pseudomonadota</taxon>
        <taxon>Gammaproteobacteria</taxon>
        <taxon>Lysobacterales</taxon>
        <taxon>Rhodanobacteraceae</taxon>
        <taxon>Dyella</taxon>
    </lineage>
</organism>
<gene>
    <name evidence="2" type="ORF">GCM10007901_20420</name>
</gene>
<feature type="signal peptide" evidence="1">
    <location>
        <begin position="1"/>
        <end position="26"/>
    </location>
</feature>
<keyword evidence="3" id="KW-1185">Reference proteome</keyword>
<evidence type="ECO:0000313" key="2">
    <source>
        <dbReference type="EMBL" id="GLQ93091.1"/>
    </source>
</evidence>
<name>A0ABQ5XPC7_9GAMM</name>
<keyword evidence="1" id="KW-0732">Signal</keyword>
<accession>A0ABQ5XPC7</accession>
<protein>
    <recommendedName>
        <fullName evidence="4">YXWGXW repeat-containing protein</fullName>
    </recommendedName>
</protein>
<dbReference type="EMBL" id="BSOB01000017">
    <property type="protein sequence ID" value="GLQ93091.1"/>
    <property type="molecule type" value="Genomic_DNA"/>
</dbReference>
<evidence type="ECO:0000313" key="3">
    <source>
        <dbReference type="Proteomes" id="UP001156670"/>
    </source>
</evidence>
<sequence>MRNKMWLTAVFALVAASAIYSGRSEAQVYVAAPPSLVYVAPVGIAPAPAYVWRYNAGYGWGWWHPRWGWYHAAWVPGYRGPYGGWHPGHWRRW</sequence>
<dbReference type="Proteomes" id="UP001156670">
    <property type="component" value="Unassembled WGS sequence"/>
</dbReference>
<evidence type="ECO:0000256" key="1">
    <source>
        <dbReference type="SAM" id="SignalP"/>
    </source>
</evidence>
<reference evidence="3" key="1">
    <citation type="journal article" date="2019" name="Int. J. Syst. Evol. Microbiol.">
        <title>The Global Catalogue of Microorganisms (GCM) 10K type strain sequencing project: providing services to taxonomists for standard genome sequencing and annotation.</title>
        <authorList>
            <consortium name="The Broad Institute Genomics Platform"/>
            <consortium name="The Broad Institute Genome Sequencing Center for Infectious Disease"/>
            <person name="Wu L."/>
            <person name="Ma J."/>
        </authorList>
    </citation>
    <scope>NUCLEOTIDE SEQUENCE [LARGE SCALE GENOMIC DNA]</scope>
    <source>
        <strain evidence="3">NBRC 111980</strain>
    </source>
</reference>
<comment type="caution">
    <text evidence="2">The sequence shown here is derived from an EMBL/GenBank/DDBJ whole genome shotgun (WGS) entry which is preliminary data.</text>
</comment>
<proteinExistence type="predicted"/>
<evidence type="ECO:0008006" key="4">
    <source>
        <dbReference type="Google" id="ProtNLM"/>
    </source>
</evidence>
<feature type="chain" id="PRO_5045791167" description="YXWGXW repeat-containing protein" evidence="1">
    <location>
        <begin position="27"/>
        <end position="93"/>
    </location>
</feature>